<sequence>MTVSAAKQQEIIERRMKVSALRLSGFRRQDKIAEELKVSKATIHRDFLALDLIYKERAASDIAIAKGIDLERIDELIFAIWTRAKGGSLPAIEEIRQLLATRAKLMGLDAPKRQWLSGPHDGPIPIQEEDIDLSTFTEEELRQFHDAIGAIITAQEITQEPAANP</sequence>
<reference evidence="1" key="1">
    <citation type="journal article" date="2015" name="Nature">
        <title>Complex archaea that bridge the gap between prokaryotes and eukaryotes.</title>
        <authorList>
            <person name="Spang A."/>
            <person name="Saw J.H."/>
            <person name="Jorgensen S.L."/>
            <person name="Zaremba-Niedzwiedzka K."/>
            <person name="Martijn J."/>
            <person name="Lind A.E."/>
            <person name="van Eijk R."/>
            <person name="Schleper C."/>
            <person name="Guy L."/>
            <person name="Ettema T.J."/>
        </authorList>
    </citation>
    <scope>NUCLEOTIDE SEQUENCE</scope>
</reference>
<gene>
    <name evidence="1" type="ORF">LCGC14_3057930</name>
</gene>
<dbReference type="EMBL" id="LAZR01064658">
    <property type="protein sequence ID" value="KKK57096.1"/>
    <property type="molecule type" value="Genomic_DNA"/>
</dbReference>
<accession>A0A0F8ZAJ6</accession>
<organism evidence="1">
    <name type="scientific">marine sediment metagenome</name>
    <dbReference type="NCBI Taxonomy" id="412755"/>
    <lineage>
        <taxon>unclassified sequences</taxon>
        <taxon>metagenomes</taxon>
        <taxon>ecological metagenomes</taxon>
    </lineage>
</organism>
<dbReference type="AlphaFoldDB" id="A0A0F8ZAJ6"/>
<name>A0A0F8ZAJ6_9ZZZZ</name>
<comment type="caution">
    <text evidence="1">The sequence shown here is derived from an EMBL/GenBank/DDBJ whole genome shotgun (WGS) entry which is preliminary data.</text>
</comment>
<proteinExistence type="predicted"/>
<evidence type="ECO:0000313" key="1">
    <source>
        <dbReference type="EMBL" id="KKK57096.1"/>
    </source>
</evidence>
<protein>
    <submittedName>
        <fullName evidence="1">Uncharacterized protein</fullName>
    </submittedName>
</protein>